<feature type="domain" description="Nephrocystin 3-like N-terminal" evidence="2">
    <location>
        <begin position="72"/>
        <end position="237"/>
    </location>
</feature>
<accession>A0A9W8MFD4</accession>
<dbReference type="EMBL" id="JANBPK010000922">
    <property type="protein sequence ID" value="KAJ2928566.1"/>
    <property type="molecule type" value="Genomic_DNA"/>
</dbReference>
<keyword evidence="4" id="KW-1185">Reference proteome</keyword>
<evidence type="ECO:0000259" key="2">
    <source>
        <dbReference type="Pfam" id="PF24883"/>
    </source>
</evidence>
<dbReference type="InterPro" id="IPR056884">
    <property type="entry name" value="NPHP3-like_N"/>
</dbReference>
<name>A0A9W8MFD4_9AGAR</name>
<keyword evidence="1" id="KW-0677">Repeat</keyword>
<dbReference type="InterPro" id="IPR027417">
    <property type="entry name" value="P-loop_NTPase"/>
</dbReference>
<gene>
    <name evidence="3" type="ORF">H1R20_g8512</name>
</gene>
<dbReference type="Gene3D" id="3.40.50.300">
    <property type="entry name" value="P-loop containing nucleotide triphosphate hydrolases"/>
    <property type="match status" value="1"/>
</dbReference>
<organism evidence="3 4">
    <name type="scientific">Candolleomyces eurysporus</name>
    <dbReference type="NCBI Taxonomy" id="2828524"/>
    <lineage>
        <taxon>Eukaryota</taxon>
        <taxon>Fungi</taxon>
        <taxon>Dikarya</taxon>
        <taxon>Basidiomycota</taxon>
        <taxon>Agaricomycotina</taxon>
        <taxon>Agaricomycetes</taxon>
        <taxon>Agaricomycetidae</taxon>
        <taxon>Agaricales</taxon>
        <taxon>Agaricineae</taxon>
        <taxon>Psathyrellaceae</taxon>
        <taxon>Candolleomyces</taxon>
    </lineage>
</organism>
<dbReference type="Pfam" id="PF24883">
    <property type="entry name" value="NPHP3_N"/>
    <property type="match status" value="1"/>
</dbReference>
<evidence type="ECO:0000313" key="3">
    <source>
        <dbReference type="EMBL" id="KAJ2928566.1"/>
    </source>
</evidence>
<dbReference type="SUPFAM" id="SSF52540">
    <property type="entry name" value="P-loop containing nucleoside triphosphate hydrolases"/>
    <property type="match status" value="1"/>
</dbReference>
<dbReference type="PANTHER" id="PTHR10039:SF14">
    <property type="entry name" value="NACHT DOMAIN-CONTAINING PROTEIN"/>
    <property type="match status" value="1"/>
</dbReference>
<dbReference type="PANTHER" id="PTHR10039">
    <property type="entry name" value="AMELOGENIN"/>
    <property type="match status" value="1"/>
</dbReference>
<dbReference type="OrthoDB" id="3266532at2759"/>
<feature type="non-terminal residue" evidence="3">
    <location>
        <position position="1"/>
    </location>
</feature>
<sequence>MSSKLFENARQVSTGDVNIDNSRIINNHISDIPVNWKELLELLLRHTTTEATHESVTYSYTPSCLPGTRTIIINHIEEFIAQAGGPNCLRLAWLSGPAGAGKTCIQRSVAQECLAGTILGGTFFFGRDSGRDSADGLVATLAHQFCSAIPGFREAVLRSIALDLSIFSKSLLVQLQRLIFDPLEDIGESQEWIQPKAVIVDGLDECRDTAQRKQVIRVLHALTQHSTFPFCVVVSSRPELDILTTFAEEPIWSNMKRFRLHGYASDEDILFYLVDEFSRIRRTHPAGHILPASWPAQEVLEMLVKMASGQFIFVSTIINYVGNGKGHPNILLTNILDAISTPKRPMAALPNPFADLDALYTQILSVSGINRTHLRLVLHAIPEIWRIVETNSLLTESGGLDLGPSPLMLDTFFGLLPGTTNIILSQLPALIHVPNQHQTDTHGAAYIRFYHKSMEDYLKAPGRSGDLFQSEGDTVAQFTIAAIQNLQRWSHTLDSPSRDSGATFGALYLCLRFTWAHVPTRYDLPKSELEAATDAKLKNILRFDFTILLGWIFLFGRRLWSQPKDMLNHLKPHSSTLVGLRNRWFQPIAKGVEILHTCDVIDQPIALPTSRLALEDEVSTDV</sequence>
<evidence type="ECO:0000256" key="1">
    <source>
        <dbReference type="ARBA" id="ARBA00022737"/>
    </source>
</evidence>
<proteinExistence type="predicted"/>
<comment type="caution">
    <text evidence="3">The sequence shown here is derived from an EMBL/GenBank/DDBJ whole genome shotgun (WGS) entry which is preliminary data.</text>
</comment>
<protein>
    <recommendedName>
        <fullName evidence="2">Nephrocystin 3-like N-terminal domain-containing protein</fullName>
    </recommendedName>
</protein>
<evidence type="ECO:0000313" key="4">
    <source>
        <dbReference type="Proteomes" id="UP001140091"/>
    </source>
</evidence>
<dbReference type="AlphaFoldDB" id="A0A9W8MFD4"/>
<dbReference type="Proteomes" id="UP001140091">
    <property type="component" value="Unassembled WGS sequence"/>
</dbReference>
<reference evidence="3" key="1">
    <citation type="submission" date="2022-06" db="EMBL/GenBank/DDBJ databases">
        <title>Genome Sequence of Candolleomyces eurysporus.</title>
        <authorList>
            <person name="Buettner E."/>
        </authorList>
    </citation>
    <scope>NUCLEOTIDE SEQUENCE</scope>
    <source>
        <strain evidence="3">VTCC 930004</strain>
    </source>
</reference>